<reference evidence="2 3" key="1">
    <citation type="journal article" date="2016" name="Sci. Rep.">
        <title>The Dendrobium catenatum Lindl. genome sequence provides insights into polysaccharide synthase, floral development and adaptive evolution.</title>
        <authorList>
            <person name="Zhang G.Q."/>
            <person name="Xu Q."/>
            <person name="Bian C."/>
            <person name="Tsai W.C."/>
            <person name="Yeh C.M."/>
            <person name="Liu K.W."/>
            <person name="Yoshida K."/>
            <person name="Zhang L.S."/>
            <person name="Chang S.B."/>
            <person name="Chen F."/>
            <person name="Shi Y."/>
            <person name="Su Y.Y."/>
            <person name="Zhang Y.Q."/>
            <person name="Chen L.J."/>
            <person name="Yin Y."/>
            <person name="Lin M."/>
            <person name="Huang H."/>
            <person name="Deng H."/>
            <person name="Wang Z.W."/>
            <person name="Zhu S.L."/>
            <person name="Zhao X."/>
            <person name="Deng C."/>
            <person name="Niu S.C."/>
            <person name="Huang J."/>
            <person name="Wang M."/>
            <person name="Liu G.H."/>
            <person name="Yang H.J."/>
            <person name="Xiao X.J."/>
            <person name="Hsiao Y.Y."/>
            <person name="Wu W.L."/>
            <person name="Chen Y.Y."/>
            <person name="Mitsuda N."/>
            <person name="Ohme-Takagi M."/>
            <person name="Luo Y.B."/>
            <person name="Van de Peer Y."/>
            <person name="Liu Z.J."/>
        </authorList>
    </citation>
    <scope>NUCLEOTIDE SEQUENCE [LARGE SCALE GENOMIC DNA]</scope>
    <source>
        <tissue evidence="2">The whole plant</tissue>
    </source>
</reference>
<protein>
    <submittedName>
        <fullName evidence="2">Ribonuclease H protein</fullName>
    </submittedName>
</protein>
<dbReference type="PANTHER" id="PTHR31635">
    <property type="entry name" value="REVERSE TRANSCRIPTASE DOMAIN-CONTAINING PROTEIN-RELATED"/>
    <property type="match status" value="1"/>
</dbReference>
<dbReference type="AlphaFoldDB" id="A0A2I0XG33"/>
<dbReference type="EMBL" id="KZ501906">
    <property type="protein sequence ID" value="PKU86876.1"/>
    <property type="molecule type" value="Genomic_DNA"/>
</dbReference>
<organism evidence="2 3">
    <name type="scientific">Dendrobium catenatum</name>
    <dbReference type="NCBI Taxonomy" id="906689"/>
    <lineage>
        <taxon>Eukaryota</taxon>
        <taxon>Viridiplantae</taxon>
        <taxon>Streptophyta</taxon>
        <taxon>Embryophyta</taxon>
        <taxon>Tracheophyta</taxon>
        <taxon>Spermatophyta</taxon>
        <taxon>Magnoliopsida</taxon>
        <taxon>Liliopsida</taxon>
        <taxon>Asparagales</taxon>
        <taxon>Orchidaceae</taxon>
        <taxon>Epidendroideae</taxon>
        <taxon>Malaxideae</taxon>
        <taxon>Dendrobiinae</taxon>
        <taxon>Dendrobium</taxon>
    </lineage>
</organism>
<name>A0A2I0XG33_9ASPA</name>
<dbReference type="STRING" id="906689.A0A2I0XG33"/>
<evidence type="ECO:0000313" key="2">
    <source>
        <dbReference type="EMBL" id="PKU86876.1"/>
    </source>
</evidence>
<dbReference type="SUPFAM" id="SSF56672">
    <property type="entry name" value="DNA/RNA polymerases"/>
    <property type="match status" value="1"/>
</dbReference>
<evidence type="ECO:0000259" key="1">
    <source>
        <dbReference type="PROSITE" id="PS50878"/>
    </source>
</evidence>
<keyword evidence="3" id="KW-1185">Reference proteome</keyword>
<dbReference type="InterPro" id="IPR043502">
    <property type="entry name" value="DNA/RNA_pol_sf"/>
</dbReference>
<accession>A0A2I0XG33</accession>
<dbReference type="PANTHER" id="PTHR31635:SF196">
    <property type="entry name" value="REVERSE TRANSCRIPTASE DOMAIN-CONTAINING PROTEIN-RELATED"/>
    <property type="match status" value="1"/>
</dbReference>
<proteinExistence type="predicted"/>
<dbReference type="Gene3D" id="3.30.70.270">
    <property type="match status" value="1"/>
</dbReference>
<gene>
    <name evidence="2" type="ORF">MA16_Dca017304</name>
</gene>
<dbReference type="PROSITE" id="PS50878">
    <property type="entry name" value="RT_POL"/>
    <property type="match status" value="1"/>
</dbReference>
<feature type="domain" description="Reverse transcriptase" evidence="1">
    <location>
        <begin position="174"/>
        <end position="446"/>
    </location>
</feature>
<dbReference type="Pfam" id="PF00078">
    <property type="entry name" value="RVT_1"/>
    <property type="match status" value="1"/>
</dbReference>
<dbReference type="Proteomes" id="UP000233837">
    <property type="component" value="Unassembled WGS sequence"/>
</dbReference>
<evidence type="ECO:0000313" key="3">
    <source>
        <dbReference type="Proteomes" id="UP000233837"/>
    </source>
</evidence>
<dbReference type="InterPro" id="IPR000477">
    <property type="entry name" value="RT_dom"/>
</dbReference>
<sequence length="723" mass="80635">MECLQYIQASPNDSSLNASLKEINKSIANFTGILATWVIQRAKVKWLKNGEDDLKFLFAKIRCRQGRNNSAVNLFASFPNSVRGEVINSIVTHFQHIYNLIPPHNSDIGIFPLGSAFPTDLSNSITKYVTDEEIKKVVFMGCSTSSPGPDGYNFHFYKSAWHIIGPMVIKAVRSFFVKGYMPSGIKTTAIALIPKFKNAETLADFRPIALCNTFYKIIAKVLAIRIKPIMPILVKDNQSGFIKSRISTDNILLANEIMTYIRKKSGGKYFCAKLDIRKAFDTVSREFLLARLKQKGFPSLVVSWIKACISDVNFSILINGSLEGYFSTSAGLRQGCPLSPYLFCLVMDAFSNLLDAGSFKGISIDGFILTHLLYADDVLIFGEATTENCNSLTNILSTFAKASGLHVNLDKSSILLPKNLLNPDNICRALSIPLISEKFDYLGIPLSFKRLKVSDFLPLIESISKKLSGWKANLLSFAGRLQFLRYTILNSIAYWIRGSIIPKSVFKLLKKMCSKFLFFGDHTAGKKLHMVSWDKCCAPKENGGIGLPSFQALHYATLCSLILRIYNVESPLSTWLFCRYSSPWKPPSYSSSTFWLSVCRTAIAAKAKFHFNITSTAPISLHWDHWYQDCKLETCNDGSSLLNFYHTNSPLKVIISGMSWNIPNFVSASVRNLISEIPILDCSSPCLVWDNSGIGNFSNYISAFTLPILSVLGITLFGTKNLL</sequence>
<dbReference type="InterPro" id="IPR043128">
    <property type="entry name" value="Rev_trsase/Diguanyl_cyclase"/>
</dbReference>
<dbReference type="CDD" id="cd01650">
    <property type="entry name" value="RT_nLTR_like"/>
    <property type="match status" value="1"/>
</dbReference>
<reference evidence="2 3" key="2">
    <citation type="journal article" date="2017" name="Nature">
        <title>The Apostasia genome and the evolution of orchids.</title>
        <authorList>
            <person name="Zhang G.Q."/>
            <person name="Liu K.W."/>
            <person name="Li Z."/>
            <person name="Lohaus R."/>
            <person name="Hsiao Y.Y."/>
            <person name="Niu S.C."/>
            <person name="Wang J.Y."/>
            <person name="Lin Y.C."/>
            <person name="Xu Q."/>
            <person name="Chen L.J."/>
            <person name="Yoshida K."/>
            <person name="Fujiwara S."/>
            <person name="Wang Z.W."/>
            <person name="Zhang Y.Q."/>
            <person name="Mitsuda N."/>
            <person name="Wang M."/>
            <person name="Liu G.H."/>
            <person name="Pecoraro L."/>
            <person name="Huang H.X."/>
            <person name="Xiao X.J."/>
            <person name="Lin M."/>
            <person name="Wu X.Y."/>
            <person name="Wu W.L."/>
            <person name="Chen Y.Y."/>
            <person name="Chang S.B."/>
            <person name="Sakamoto S."/>
            <person name="Ohme-Takagi M."/>
            <person name="Yagi M."/>
            <person name="Zeng S.J."/>
            <person name="Shen C.Y."/>
            <person name="Yeh C.M."/>
            <person name="Luo Y.B."/>
            <person name="Tsai W.C."/>
            <person name="Van de Peer Y."/>
            <person name="Liu Z.J."/>
        </authorList>
    </citation>
    <scope>NUCLEOTIDE SEQUENCE [LARGE SCALE GENOMIC DNA]</scope>
    <source>
        <tissue evidence="2">The whole plant</tissue>
    </source>
</reference>